<proteinExistence type="predicted"/>
<dbReference type="Proteomes" id="UP000288216">
    <property type="component" value="Unassembled WGS sequence"/>
</dbReference>
<accession>A0A401PKA5</accession>
<dbReference type="EMBL" id="BFAA01000676">
    <property type="protein sequence ID" value="GCB73567.1"/>
    <property type="molecule type" value="Genomic_DNA"/>
</dbReference>
<sequence length="193" mass="21571">MVPHVPPEKDWARSCQPRWKRDPGDGLPREDKQTVVRGLVRGCAEERPNGVERIGEDLLPAGNWETLKLMGKNDGLPHRRVLPLHLPVSLRVVARSPARGDALTEQVLTQLIAHERGALVTVDICRETEQGEDAVQCLYNGAEVMSGHRIAKGKREYSSMTVWKYILRLVEGRGPLKAMLRRSKGRRPLPGGP</sequence>
<keyword evidence="3" id="KW-1185">Reference proteome</keyword>
<comment type="caution">
    <text evidence="2">The sequence shown here is derived from an EMBL/GenBank/DDBJ whole genome shotgun (WGS) entry which is preliminary data.</text>
</comment>
<organism evidence="2 3">
    <name type="scientific">Scyliorhinus torazame</name>
    <name type="common">Cloudy catshark</name>
    <name type="synonym">Catulus torazame</name>
    <dbReference type="NCBI Taxonomy" id="75743"/>
    <lineage>
        <taxon>Eukaryota</taxon>
        <taxon>Metazoa</taxon>
        <taxon>Chordata</taxon>
        <taxon>Craniata</taxon>
        <taxon>Vertebrata</taxon>
        <taxon>Chondrichthyes</taxon>
        <taxon>Elasmobranchii</taxon>
        <taxon>Galeomorphii</taxon>
        <taxon>Galeoidea</taxon>
        <taxon>Carcharhiniformes</taxon>
        <taxon>Scyliorhinidae</taxon>
        <taxon>Scyliorhinus</taxon>
    </lineage>
</organism>
<evidence type="ECO:0000313" key="2">
    <source>
        <dbReference type="EMBL" id="GCB73567.1"/>
    </source>
</evidence>
<evidence type="ECO:0000256" key="1">
    <source>
        <dbReference type="SAM" id="MobiDB-lite"/>
    </source>
</evidence>
<dbReference type="OrthoDB" id="5914732at2759"/>
<evidence type="ECO:0000313" key="3">
    <source>
        <dbReference type="Proteomes" id="UP000288216"/>
    </source>
</evidence>
<protein>
    <submittedName>
        <fullName evidence="2">Uncharacterized protein</fullName>
    </submittedName>
</protein>
<reference evidence="2 3" key="1">
    <citation type="journal article" date="2018" name="Nat. Ecol. Evol.">
        <title>Shark genomes provide insights into elasmobranch evolution and the origin of vertebrates.</title>
        <authorList>
            <person name="Hara Y"/>
            <person name="Yamaguchi K"/>
            <person name="Onimaru K"/>
            <person name="Kadota M"/>
            <person name="Koyanagi M"/>
            <person name="Keeley SD"/>
            <person name="Tatsumi K"/>
            <person name="Tanaka K"/>
            <person name="Motone F"/>
            <person name="Kageyama Y"/>
            <person name="Nozu R"/>
            <person name="Adachi N"/>
            <person name="Nishimura O"/>
            <person name="Nakagawa R"/>
            <person name="Tanegashima C"/>
            <person name="Kiyatake I"/>
            <person name="Matsumoto R"/>
            <person name="Murakumo K"/>
            <person name="Nishida K"/>
            <person name="Terakita A"/>
            <person name="Kuratani S"/>
            <person name="Sato K"/>
            <person name="Hyodo S Kuraku.S."/>
        </authorList>
    </citation>
    <scope>NUCLEOTIDE SEQUENCE [LARGE SCALE GENOMIC DNA]</scope>
</reference>
<feature type="compositionally biased region" description="Basic and acidic residues" evidence="1">
    <location>
        <begin position="19"/>
        <end position="31"/>
    </location>
</feature>
<feature type="compositionally biased region" description="Basic and acidic residues" evidence="1">
    <location>
        <begin position="1"/>
        <end position="12"/>
    </location>
</feature>
<gene>
    <name evidence="2" type="ORF">scyTo_0002647</name>
</gene>
<dbReference type="AlphaFoldDB" id="A0A401PKA5"/>
<name>A0A401PKA5_SCYTO</name>
<feature type="region of interest" description="Disordered" evidence="1">
    <location>
        <begin position="1"/>
        <end position="31"/>
    </location>
</feature>